<gene>
    <name evidence="1" type="ORF">Ade02nite_50560</name>
</gene>
<evidence type="ECO:0000313" key="2">
    <source>
        <dbReference type="Proteomes" id="UP000609879"/>
    </source>
</evidence>
<sequence length="97" mass="10579">MSPGAADFLDAARGRIAEAYRLIDEAGKRMREHQSSRVIAGPRGLFRLHVRGGRIERAEAGPRRPTAGDTESLVADARDALAELGRSRLGELDAWAR</sequence>
<comment type="caution">
    <text evidence="1">The sequence shown here is derived from an EMBL/GenBank/DDBJ whole genome shotgun (WGS) entry which is preliminary data.</text>
</comment>
<protein>
    <recommendedName>
        <fullName evidence="3">YbaB/EbfC family DNA-binding protein</fullName>
    </recommendedName>
</protein>
<dbReference type="Proteomes" id="UP000609879">
    <property type="component" value="Unassembled WGS sequence"/>
</dbReference>
<proteinExistence type="predicted"/>
<organism evidence="1 2">
    <name type="scientific">Paractinoplanes deccanensis</name>
    <dbReference type="NCBI Taxonomy" id="113561"/>
    <lineage>
        <taxon>Bacteria</taxon>
        <taxon>Bacillati</taxon>
        <taxon>Actinomycetota</taxon>
        <taxon>Actinomycetes</taxon>
        <taxon>Micromonosporales</taxon>
        <taxon>Micromonosporaceae</taxon>
        <taxon>Paractinoplanes</taxon>
    </lineage>
</organism>
<dbReference type="EMBL" id="BOMI01000101">
    <property type="protein sequence ID" value="GID76415.1"/>
    <property type="molecule type" value="Genomic_DNA"/>
</dbReference>
<accession>A0ABQ3Y8T5</accession>
<reference evidence="1 2" key="1">
    <citation type="submission" date="2021-01" db="EMBL/GenBank/DDBJ databases">
        <title>Whole genome shotgun sequence of Actinoplanes deccanensis NBRC 13994.</title>
        <authorList>
            <person name="Komaki H."/>
            <person name="Tamura T."/>
        </authorList>
    </citation>
    <scope>NUCLEOTIDE SEQUENCE [LARGE SCALE GENOMIC DNA]</scope>
    <source>
        <strain evidence="1 2">NBRC 13994</strain>
    </source>
</reference>
<keyword evidence="2" id="KW-1185">Reference proteome</keyword>
<name>A0ABQ3Y8T5_9ACTN</name>
<evidence type="ECO:0008006" key="3">
    <source>
        <dbReference type="Google" id="ProtNLM"/>
    </source>
</evidence>
<evidence type="ECO:0000313" key="1">
    <source>
        <dbReference type="EMBL" id="GID76415.1"/>
    </source>
</evidence>